<organism evidence="1">
    <name type="scientific">Hexamita inflata</name>
    <dbReference type="NCBI Taxonomy" id="28002"/>
    <lineage>
        <taxon>Eukaryota</taxon>
        <taxon>Metamonada</taxon>
        <taxon>Diplomonadida</taxon>
        <taxon>Hexamitidae</taxon>
        <taxon>Hexamitinae</taxon>
        <taxon>Hexamita</taxon>
    </lineage>
</organism>
<dbReference type="AlphaFoldDB" id="A0AA86V874"/>
<comment type="caution">
    <text evidence="1">The sequence shown here is derived from an EMBL/GenBank/DDBJ whole genome shotgun (WGS) entry which is preliminary data.</text>
</comment>
<gene>
    <name evidence="2" type="ORF">HINF_LOCUS46651</name>
    <name evidence="1" type="ORF">HINF_LOCUS46668</name>
</gene>
<evidence type="ECO:0000313" key="1">
    <source>
        <dbReference type="EMBL" id="CAI9959023.1"/>
    </source>
</evidence>
<protein>
    <submittedName>
        <fullName evidence="2">Hypothetical_protein</fullName>
    </submittedName>
</protein>
<dbReference type="EMBL" id="CATOUU010000914">
    <property type="protein sequence ID" value="CAI9959023.1"/>
    <property type="molecule type" value="Genomic_DNA"/>
</dbReference>
<name>A0AA86V874_9EUKA</name>
<accession>A0AA86V874</accession>
<evidence type="ECO:0000313" key="2">
    <source>
        <dbReference type="EMBL" id="CAL6055664.1"/>
    </source>
</evidence>
<reference evidence="1" key="1">
    <citation type="submission" date="2023-06" db="EMBL/GenBank/DDBJ databases">
        <authorList>
            <person name="Kurt Z."/>
        </authorList>
    </citation>
    <scope>NUCLEOTIDE SEQUENCE</scope>
</reference>
<proteinExistence type="predicted"/>
<keyword evidence="3" id="KW-1185">Reference proteome</keyword>
<evidence type="ECO:0000313" key="3">
    <source>
        <dbReference type="Proteomes" id="UP001642409"/>
    </source>
</evidence>
<dbReference type="EMBL" id="CAXDID020000207">
    <property type="protein sequence ID" value="CAL6055664.1"/>
    <property type="molecule type" value="Genomic_DNA"/>
</dbReference>
<sequence length="107" mass="12346">MMTLKLTQLIIQLKTTLSGTLSKQIFKMRSTNSPRLNQVSTRELSNKLTGQAIYLQPPLVTVGGRYSASKIRGIYRRCHKLKTISGMCRPNTIRTRRKRIQSRNVRR</sequence>
<dbReference type="Proteomes" id="UP001642409">
    <property type="component" value="Unassembled WGS sequence"/>
</dbReference>
<reference evidence="2 3" key="2">
    <citation type="submission" date="2024-07" db="EMBL/GenBank/DDBJ databases">
        <authorList>
            <person name="Akdeniz Z."/>
        </authorList>
    </citation>
    <scope>NUCLEOTIDE SEQUENCE [LARGE SCALE GENOMIC DNA]</scope>
</reference>